<dbReference type="EMBL" id="CP048209">
    <property type="protein sequence ID" value="QHT60647.1"/>
    <property type="molecule type" value="Genomic_DNA"/>
</dbReference>
<keyword evidence="1" id="KW-0540">Nuclease</keyword>
<protein>
    <submittedName>
        <fullName evidence="5">3'-5' exonuclease</fullName>
    </submittedName>
</protein>
<organism evidence="5 6">
    <name type="scientific">Paenibacillus lycopersici</name>
    <dbReference type="NCBI Taxonomy" id="2704462"/>
    <lineage>
        <taxon>Bacteria</taxon>
        <taxon>Bacillati</taxon>
        <taxon>Bacillota</taxon>
        <taxon>Bacilli</taxon>
        <taxon>Bacillales</taxon>
        <taxon>Paenibacillaceae</taxon>
        <taxon>Paenibacillus</taxon>
    </lineage>
</organism>
<dbReference type="FunFam" id="3.30.420.10:FF:000045">
    <property type="entry name" value="3'-5' exonuclease DinG"/>
    <property type="match status" value="1"/>
</dbReference>
<proteinExistence type="predicted"/>
<dbReference type="Pfam" id="PF00929">
    <property type="entry name" value="RNase_T"/>
    <property type="match status" value="1"/>
</dbReference>
<dbReference type="SMART" id="SM00479">
    <property type="entry name" value="EXOIII"/>
    <property type="match status" value="1"/>
</dbReference>
<keyword evidence="3 5" id="KW-0269">Exonuclease</keyword>
<name>A0A6C0FV12_9BACL</name>
<keyword evidence="2" id="KW-0378">Hydrolase</keyword>
<dbReference type="CDD" id="cd06127">
    <property type="entry name" value="DEDDh"/>
    <property type="match status" value="1"/>
</dbReference>
<dbReference type="PANTHER" id="PTHR30231">
    <property type="entry name" value="DNA POLYMERASE III SUBUNIT EPSILON"/>
    <property type="match status" value="1"/>
</dbReference>
<evidence type="ECO:0000259" key="4">
    <source>
        <dbReference type="SMART" id="SM00479"/>
    </source>
</evidence>
<evidence type="ECO:0000313" key="5">
    <source>
        <dbReference type="EMBL" id="QHT60647.1"/>
    </source>
</evidence>
<dbReference type="Proteomes" id="UP000476064">
    <property type="component" value="Chromosome"/>
</dbReference>
<dbReference type="RefSeq" id="WP_162357032.1">
    <property type="nucleotide sequence ID" value="NZ_CP048209.1"/>
</dbReference>
<dbReference type="InterPro" id="IPR036397">
    <property type="entry name" value="RNaseH_sf"/>
</dbReference>
<dbReference type="GO" id="GO:0008408">
    <property type="term" value="F:3'-5' exonuclease activity"/>
    <property type="evidence" value="ECO:0007669"/>
    <property type="project" value="TreeGrafter"/>
</dbReference>
<dbReference type="AlphaFoldDB" id="A0A6C0FV12"/>
<dbReference type="InterPro" id="IPR013520">
    <property type="entry name" value="Ribonucl_H"/>
</dbReference>
<evidence type="ECO:0000313" key="6">
    <source>
        <dbReference type="Proteomes" id="UP000476064"/>
    </source>
</evidence>
<sequence length="206" mass="23134">MLNDVTIFDFETSGLDPVNDRIIEMAAIRAIDGKIVSGFHTLVAFDGELAPKITELTGINDFMLRGAMDEALAFKILRNLMGDSLLVAHNAAFDLQFFHHGLQRLAGKTFTNSFIDTLTICWERHVYPHKLTDMCERYGIVLEGAHRALNDVEGCWALLKALHSEKPVDDWVNRLGYLSKYGPPAWTPKHAKVFGTENQYKPRTAG</sequence>
<dbReference type="KEGG" id="plyc:GXP70_12320"/>
<dbReference type="SUPFAM" id="SSF53098">
    <property type="entry name" value="Ribonuclease H-like"/>
    <property type="match status" value="1"/>
</dbReference>
<evidence type="ECO:0000256" key="3">
    <source>
        <dbReference type="ARBA" id="ARBA00022839"/>
    </source>
</evidence>
<dbReference type="InterPro" id="IPR012337">
    <property type="entry name" value="RNaseH-like_sf"/>
</dbReference>
<feature type="domain" description="Exonuclease" evidence="4">
    <location>
        <begin position="4"/>
        <end position="168"/>
    </location>
</feature>
<dbReference type="GO" id="GO:0045004">
    <property type="term" value="P:DNA replication proofreading"/>
    <property type="evidence" value="ECO:0007669"/>
    <property type="project" value="TreeGrafter"/>
</dbReference>
<evidence type="ECO:0000256" key="1">
    <source>
        <dbReference type="ARBA" id="ARBA00022722"/>
    </source>
</evidence>
<gene>
    <name evidence="5" type="ORF">GXP70_12320</name>
</gene>
<dbReference type="GO" id="GO:0003676">
    <property type="term" value="F:nucleic acid binding"/>
    <property type="evidence" value="ECO:0007669"/>
    <property type="project" value="InterPro"/>
</dbReference>
<evidence type="ECO:0000256" key="2">
    <source>
        <dbReference type="ARBA" id="ARBA00022801"/>
    </source>
</evidence>
<accession>A0A6C0FV12</accession>
<dbReference type="PANTHER" id="PTHR30231:SF41">
    <property type="entry name" value="DNA POLYMERASE III SUBUNIT EPSILON"/>
    <property type="match status" value="1"/>
</dbReference>
<dbReference type="Gene3D" id="3.30.420.10">
    <property type="entry name" value="Ribonuclease H-like superfamily/Ribonuclease H"/>
    <property type="match status" value="1"/>
</dbReference>
<dbReference type="GO" id="GO:0005829">
    <property type="term" value="C:cytosol"/>
    <property type="evidence" value="ECO:0007669"/>
    <property type="project" value="TreeGrafter"/>
</dbReference>
<reference evidence="5 6" key="1">
    <citation type="submission" date="2020-01" db="EMBL/GenBank/DDBJ databases">
        <title>Paenibacillus sp. nov., isolated from tomato rhizosphere.</title>
        <authorList>
            <person name="Weon H.-Y."/>
            <person name="Lee S.A."/>
        </authorList>
    </citation>
    <scope>NUCLEOTIDE SEQUENCE [LARGE SCALE GENOMIC DNA]</scope>
    <source>
        <strain evidence="5 6">12200R-189</strain>
    </source>
</reference>
<keyword evidence="6" id="KW-1185">Reference proteome</keyword>